<dbReference type="AlphaFoldDB" id="A0AAI9L049"/>
<evidence type="ECO:0000313" key="2">
    <source>
        <dbReference type="EMBL" id="GLV69283.1"/>
    </source>
</evidence>
<evidence type="ECO:0000313" key="1">
    <source>
        <dbReference type="EMBL" id="GKX46837.1"/>
    </source>
</evidence>
<dbReference type="EMBL" id="BSRL01000003">
    <property type="protein sequence ID" value="GLV69283.1"/>
    <property type="molecule type" value="Genomic_DNA"/>
</dbReference>
<gene>
    <name evidence="2" type="ORF">Pcaca03_17270</name>
    <name evidence="1" type="ORF">SOASR016_15890</name>
</gene>
<dbReference type="Proteomes" id="UP001058167">
    <property type="component" value="Unassembled WGS sequence"/>
</dbReference>
<reference evidence="1" key="1">
    <citation type="submission" date="2022-06" db="EMBL/GenBank/DDBJ databases">
        <title>Draft genome sequences of Pectobacterium carotovorum subsp. carotovorum str. NBRC12380.</title>
        <authorList>
            <person name="Wakabayashi Y."/>
            <person name="Kojima K."/>
        </authorList>
    </citation>
    <scope>NUCLEOTIDE SEQUENCE</scope>
    <source>
        <strain evidence="1">NBRC 12380</strain>
    </source>
</reference>
<sequence length="53" mass="5468">MPIAAMHAVSPTLGLRTLKGVPPILGEMAMPVRLVTLNGAENGFNVVVGEALL</sequence>
<accession>A0AAI9L049</accession>
<keyword evidence="3" id="KW-1185">Reference proteome</keyword>
<organism evidence="2 4">
    <name type="scientific">Pectobacterium carotovorum subsp. carotovorum</name>
    <name type="common">Erwinia carotovora subsp. carotovora</name>
    <dbReference type="NCBI Taxonomy" id="555"/>
    <lineage>
        <taxon>Bacteria</taxon>
        <taxon>Pseudomonadati</taxon>
        <taxon>Pseudomonadota</taxon>
        <taxon>Gammaproteobacteria</taxon>
        <taxon>Enterobacterales</taxon>
        <taxon>Pectobacteriaceae</taxon>
        <taxon>Pectobacterium</taxon>
    </lineage>
</organism>
<dbReference type="Proteomes" id="UP001165145">
    <property type="component" value="Unassembled WGS sequence"/>
</dbReference>
<dbReference type="EMBL" id="BRLF01000003">
    <property type="protein sequence ID" value="GKX46837.1"/>
    <property type="molecule type" value="Genomic_DNA"/>
</dbReference>
<name>A0AAI9L049_PECCC</name>
<reference evidence="2" key="2">
    <citation type="submission" date="2023-02" db="EMBL/GenBank/DDBJ databases">
        <title>Pectobacterium carotovorum subsp. carotovorum NBRC 12380.</title>
        <authorList>
            <person name="Ichikawa N."/>
            <person name="Sato H."/>
            <person name="Tonouchi N."/>
        </authorList>
    </citation>
    <scope>NUCLEOTIDE SEQUENCE</scope>
    <source>
        <strain evidence="2">NBRC 12380</strain>
    </source>
</reference>
<comment type="caution">
    <text evidence="2">The sequence shown here is derived from an EMBL/GenBank/DDBJ whole genome shotgun (WGS) entry which is preliminary data.</text>
</comment>
<proteinExistence type="predicted"/>
<protein>
    <submittedName>
        <fullName evidence="2">Uncharacterized protein</fullName>
    </submittedName>
</protein>
<evidence type="ECO:0000313" key="4">
    <source>
        <dbReference type="Proteomes" id="UP001165145"/>
    </source>
</evidence>
<evidence type="ECO:0000313" key="3">
    <source>
        <dbReference type="Proteomes" id="UP001058167"/>
    </source>
</evidence>